<accession>A0A975Q2H2</accession>
<dbReference type="EMBL" id="CP073910">
    <property type="protein sequence ID" value="QUT06433.1"/>
    <property type="molecule type" value="Genomic_DNA"/>
</dbReference>
<dbReference type="Proteomes" id="UP000681425">
    <property type="component" value="Chromosome"/>
</dbReference>
<feature type="transmembrane region" description="Helical" evidence="2">
    <location>
        <begin position="116"/>
        <end position="133"/>
    </location>
</feature>
<dbReference type="GO" id="GO:0052621">
    <property type="term" value="F:diguanylate cyclase activity"/>
    <property type="evidence" value="ECO:0007669"/>
    <property type="project" value="UniProtKB-EC"/>
</dbReference>
<keyword evidence="5" id="KW-1185">Reference proteome</keyword>
<dbReference type="InterPro" id="IPR000160">
    <property type="entry name" value="GGDEF_dom"/>
</dbReference>
<dbReference type="Gene3D" id="3.30.70.270">
    <property type="match status" value="1"/>
</dbReference>
<dbReference type="NCBIfam" id="TIGR00254">
    <property type="entry name" value="GGDEF"/>
    <property type="match status" value="1"/>
</dbReference>
<reference evidence="4" key="1">
    <citation type="submission" date="2021-04" db="EMBL/GenBank/DDBJ databases">
        <title>Isolation of p-tert-butylphenol degrading bacteria Sphingobium phenoxybenzoativorans Tas13 from active sludge.</title>
        <authorList>
            <person name="Li Y."/>
        </authorList>
    </citation>
    <scope>NUCLEOTIDE SEQUENCE</scope>
    <source>
        <strain evidence="4">Tas13</strain>
    </source>
</reference>
<dbReference type="PANTHER" id="PTHR45138:SF24">
    <property type="entry name" value="DIGUANYLATE CYCLASE DGCC-RELATED"/>
    <property type="match status" value="1"/>
</dbReference>
<feature type="transmembrane region" description="Helical" evidence="2">
    <location>
        <begin position="145"/>
        <end position="163"/>
    </location>
</feature>
<feature type="transmembrane region" description="Helical" evidence="2">
    <location>
        <begin position="183"/>
        <end position="205"/>
    </location>
</feature>
<dbReference type="InterPro" id="IPR043128">
    <property type="entry name" value="Rev_trsase/Diguanyl_cyclase"/>
</dbReference>
<dbReference type="FunFam" id="3.30.70.270:FF:000001">
    <property type="entry name" value="Diguanylate cyclase domain protein"/>
    <property type="match status" value="1"/>
</dbReference>
<keyword evidence="2" id="KW-0812">Transmembrane</keyword>
<dbReference type="Pfam" id="PF00990">
    <property type="entry name" value="GGDEF"/>
    <property type="match status" value="1"/>
</dbReference>
<dbReference type="CDD" id="cd01949">
    <property type="entry name" value="GGDEF"/>
    <property type="match status" value="1"/>
</dbReference>
<gene>
    <name evidence="4" type="ORF">KFK14_02880</name>
</gene>
<evidence type="ECO:0000259" key="3">
    <source>
        <dbReference type="PROSITE" id="PS50887"/>
    </source>
</evidence>
<feature type="domain" description="GGDEF" evidence="3">
    <location>
        <begin position="243"/>
        <end position="376"/>
    </location>
</feature>
<dbReference type="RefSeq" id="WP_212609808.1">
    <property type="nucleotide sequence ID" value="NZ_CP073910.1"/>
</dbReference>
<evidence type="ECO:0000256" key="2">
    <source>
        <dbReference type="SAM" id="Phobius"/>
    </source>
</evidence>
<dbReference type="PROSITE" id="PS50887">
    <property type="entry name" value="GGDEF"/>
    <property type="match status" value="1"/>
</dbReference>
<dbReference type="SUPFAM" id="SSF55073">
    <property type="entry name" value="Nucleotide cyclase"/>
    <property type="match status" value="1"/>
</dbReference>
<dbReference type="InterPro" id="IPR029787">
    <property type="entry name" value="Nucleotide_cyclase"/>
</dbReference>
<dbReference type="SMART" id="SM00267">
    <property type="entry name" value="GGDEF"/>
    <property type="match status" value="1"/>
</dbReference>
<dbReference type="AlphaFoldDB" id="A0A975Q2H2"/>
<dbReference type="PANTHER" id="PTHR45138">
    <property type="entry name" value="REGULATORY COMPONENTS OF SENSORY TRANSDUCTION SYSTEM"/>
    <property type="match status" value="1"/>
</dbReference>
<keyword evidence="2" id="KW-1133">Transmembrane helix</keyword>
<dbReference type="GO" id="GO:0043709">
    <property type="term" value="P:cell adhesion involved in single-species biofilm formation"/>
    <property type="evidence" value="ECO:0007669"/>
    <property type="project" value="TreeGrafter"/>
</dbReference>
<feature type="transmembrane region" description="Helical" evidence="2">
    <location>
        <begin position="6"/>
        <end position="24"/>
    </location>
</feature>
<dbReference type="KEGG" id="spph:KFK14_02880"/>
<feature type="transmembrane region" description="Helical" evidence="2">
    <location>
        <begin position="57"/>
        <end position="77"/>
    </location>
</feature>
<dbReference type="GO" id="GO:1902201">
    <property type="term" value="P:negative regulation of bacterial-type flagellum-dependent cell motility"/>
    <property type="evidence" value="ECO:0007669"/>
    <property type="project" value="TreeGrafter"/>
</dbReference>
<dbReference type="InterPro" id="IPR050469">
    <property type="entry name" value="Diguanylate_Cyclase"/>
</dbReference>
<feature type="transmembrane region" description="Helical" evidence="2">
    <location>
        <begin position="31"/>
        <end position="51"/>
    </location>
</feature>
<feature type="transmembrane region" description="Helical" evidence="2">
    <location>
        <begin position="89"/>
        <end position="110"/>
    </location>
</feature>
<keyword evidence="2" id="KW-0472">Membrane</keyword>
<evidence type="ECO:0000256" key="1">
    <source>
        <dbReference type="ARBA" id="ARBA00012528"/>
    </source>
</evidence>
<protein>
    <recommendedName>
        <fullName evidence="1">diguanylate cyclase</fullName>
        <ecNumber evidence="1">2.7.7.65</ecNumber>
    </recommendedName>
</protein>
<sequence length="396" mass="42825">MDEHFAFLLPIIMAVFGGAFLFAWRWGARNALPWGAGYLCGGVAFCIPVIAPYFPSRFWALLADALFATSFYLYGQGILQHAGAKDMRLVRMAIWAVSVGLCAFAIFGSHSLRLELAASDLGCFLLIALPLGVMARRMRRKVDHALFAAVSLVALDTLSRGTTVMLTTPSDQRAAFLSTDYAFLMQVLASMLAPVMALTALAASVSRVVADYQRDAFTDPLTGLLNRRGFWDAVALRERRGKVPGCVVICDIDHFKRINDAHGHAVGDAVITAFAATIRADLPPGAIAARFGGEEFLIHLPRTRPDEAVGFAQAVRRSFAGADWDGTGISYPLTASFGLSEYLEDDSSLEVAIERADLAMYEAKLAGRDKVRIMKSNGTGDMVPEAPAPQLRLIAG</sequence>
<evidence type="ECO:0000313" key="4">
    <source>
        <dbReference type="EMBL" id="QUT06433.1"/>
    </source>
</evidence>
<proteinExistence type="predicted"/>
<dbReference type="EC" id="2.7.7.65" evidence="1"/>
<organism evidence="4 5">
    <name type="scientific">Sphingobium phenoxybenzoativorans</name>
    <dbReference type="NCBI Taxonomy" id="1592790"/>
    <lineage>
        <taxon>Bacteria</taxon>
        <taxon>Pseudomonadati</taxon>
        <taxon>Pseudomonadota</taxon>
        <taxon>Alphaproteobacteria</taxon>
        <taxon>Sphingomonadales</taxon>
        <taxon>Sphingomonadaceae</taxon>
        <taxon>Sphingobium</taxon>
    </lineage>
</organism>
<evidence type="ECO:0000313" key="5">
    <source>
        <dbReference type="Proteomes" id="UP000681425"/>
    </source>
</evidence>
<name>A0A975Q2H2_9SPHN</name>
<dbReference type="GO" id="GO:0005886">
    <property type="term" value="C:plasma membrane"/>
    <property type="evidence" value="ECO:0007669"/>
    <property type="project" value="TreeGrafter"/>
</dbReference>